<evidence type="ECO:0000256" key="2">
    <source>
        <dbReference type="ARBA" id="ARBA00022737"/>
    </source>
</evidence>
<dbReference type="InterPro" id="IPR036322">
    <property type="entry name" value="WD40_repeat_dom_sf"/>
</dbReference>
<dbReference type="InterPro" id="IPR019775">
    <property type="entry name" value="WD40_repeat_CS"/>
</dbReference>
<keyword evidence="1 3" id="KW-0853">WD repeat</keyword>
<organism evidence="4 5">
    <name type="scientific">Tengunoibacter tsumagoiensis</name>
    <dbReference type="NCBI Taxonomy" id="2014871"/>
    <lineage>
        <taxon>Bacteria</taxon>
        <taxon>Bacillati</taxon>
        <taxon>Chloroflexota</taxon>
        <taxon>Ktedonobacteria</taxon>
        <taxon>Ktedonobacterales</taxon>
        <taxon>Dictyobacteraceae</taxon>
        <taxon>Tengunoibacter</taxon>
    </lineage>
</organism>
<protein>
    <recommendedName>
        <fullName evidence="6">Anaphase-promoting complex subunit 4 WD40 domain-containing protein</fullName>
    </recommendedName>
</protein>
<dbReference type="CDD" id="cd00200">
    <property type="entry name" value="WD40"/>
    <property type="match status" value="1"/>
</dbReference>
<dbReference type="PANTHER" id="PTHR19879:SF9">
    <property type="entry name" value="TRANSCRIPTION INITIATION FACTOR TFIID SUBUNIT 5"/>
    <property type="match status" value="1"/>
</dbReference>
<dbReference type="AlphaFoldDB" id="A0A402A9H7"/>
<evidence type="ECO:0008006" key="6">
    <source>
        <dbReference type="Google" id="ProtNLM"/>
    </source>
</evidence>
<evidence type="ECO:0000313" key="5">
    <source>
        <dbReference type="Proteomes" id="UP000287352"/>
    </source>
</evidence>
<evidence type="ECO:0000256" key="3">
    <source>
        <dbReference type="PROSITE-ProRule" id="PRU00221"/>
    </source>
</evidence>
<sequence>MSGSYNVTPPSYVAKAFQLVHHYGADEAYEEFASRWGGLDIRTFEEAALRGESTDRLVAILALDELKSAETSEFLWKMLPSASRRDRALCSIALAKRNDERAFPLLKQLLQQGITTEEHLWAAENRGEEAADDIQWLRSCCDDAVRLLEARKDAELPALVRREYQRMWDAERLSETWIGGQSFYDTLAYALGDYGDYTFVQQLQLPPVHYKVALVYMALGALHVMLSSDEDIFAVVQIEEQQILTFLHEHTTLSKGERDECVGRFYRHFQERLRYKFPARKVRKQTSKNVENEENDEQEEVKERIPSVYPVVFTRYTGHTGAVHQLAWSPDGSFLASSSADGTVQVWEVASGQLQVTFRRHLASVNAVNWSPDGKYLASAGNDNLVYVWEADTGEVKTVYQGHSAWIYKGLAWSPDGSQIASASWDHTVQIWEPFSGKTLLVYRGHHSVVCSLTWSPDGRWIASGGGLPDCLIHVWNTQTGMLRLTYDKYAKDVKKERIMPRVLSASDEEWARDPSSVHSLSWSPDGKWIASAGLRLICRVWNAQTGEDRIVRDSDAWEPICWSPDGVFLLTPNENPQQVDQWFFETNQTLLTYVLEGVGSIKALVWSPDGQKIAISTNFGEVLVWNALFSKESFIAVQEQG</sequence>
<feature type="repeat" description="WD" evidence="3">
    <location>
        <begin position="358"/>
        <end position="399"/>
    </location>
</feature>
<dbReference type="InterPro" id="IPR020472">
    <property type="entry name" value="WD40_PAC1"/>
</dbReference>
<dbReference type="Proteomes" id="UP000287352">
    <property type="component" value="Unassembled WGS sequence"/>
</dbReference>
<name>A0A402A9H7_9CHLR</name>
<evidence type="ECO:0000256" key="1">
    <source>
        <dbReference type="ARBA" id="ARBA00022574"/>
    </source>
</evidence>
<dbReference type="Pfam" id="PF00400">
    <property type="entry name" value="WD40"/>
    <property type="match status" value="5"/>
</dbReference>
<dbReference type="PANTHER" id="PTHR19879">
    <property type="entry name" value="TRANSCRIPTION INITIATION FACTOR TFIID"/>
    <property type="match status" value="1"/>
</dbReference>
<dbReference type="PROSITE" id="PS50294">
    <property type="entry name" value="WD_REPEATS_REGION"/>
    <property type="match status" value="2"/>
</dbReference>
<dbReference type="InterPro" id="IPR001632">
    <property type="entry name" value="WD40_G-protein_beta-like"/>
</dbReference>
<dbReference type="Gene3D" id="2.130.10.10">
    <property type="entry name" value="YVTN repeat-like/Quinoprotein amine dehydrogenase"/>
    <property type="match status" value="3"/>
</dbReference>
<keyword evidence="2" id="KW-0677">Repeat</keyword>
<dbReference type="PRINTS" id="PR00320">
    <property type="entry name" value="GPROTEINBRPT"/>
</dbReference>
<dbReference type="PROSITE" id="PS00678">
    <property type="entry name" value="WD_REPEATS_1"/>
    <property type="match status" value="2"/>
</dbReference>
<feature type="repeat" description="WD" evidence="3">
    <location>
        <begin position="511"/>
        <end position="552"/>
    </location>
</feature>
<dbReference type="PRINTS" id="PR00319">
    <property type="entry name" value="GPROTEINB"/>
</dbReference>
<accession>A0A402A9H7</accession>
<dbReference type="SUPFAM" id="SSF50978">
    <property type="entry name" value="WD40 repeat-like"/>
    <property type="match status" value="1"/>
</dbReference>
<keyword evidence="5" id="KW-1185">Reference proteome</keyword>
<comment type="caution">
    <text evidence="4">The sequence shown here is derived from an EMBL/GenBank/DDBJ whole genome shotgun (WGS) entry which is preliminary data.</text>
</comment>
<proteinExistence type="predicted"/>
<feature type="repeat" description="WD" evidence="3">
    <location>
        <begin position="411"/>
        <end position="442"/>
    </location>
</feature>
<feature type="repeat" description="WD" evidence="3">
    <location>
        <begin position="316"/>
        <end position="357"/>
    </location>
</feature>
<dbReference type="InterPro" id="IPR001680">
    <property type="entry name" value="WD40_rpt"/>
</dbReference>
<dbReference type="SMART" id="SM00320">
    <property type="entry name" value="WD40"/>
    <property type="match status" value="6"/>
</dbReference>
<dbReference type="OrthoDB" id="145213at2"/>
<dbReference type="EMBL" id="BIFR01000002">
    <property type="protein sequence ID" value="GCE15803.1"/>
    <property type="molecule type" value="Genomic_DNA"/>
</dbReference>
<reference evidence="5" key="1">
    <citation type="submission" date="2018-12" db="EMBL/GenBank/DDBJ databases">
        <title>Tengunoibacter tsumagoiensis gen. nov., sp. nov., Dictyobacter kobayashii sp. nov., D. alpinus sp. nov., and D. joshuensis sp. nov. and description of Dictyobacteraceae fam. nov. within the order Ktedonobacterales isolated from Tengu-no-mugimeshi.</title>
        <authorList>
            <person name="Wang C.M."/>
            <person name="Zheng Y."/>
            <person name="Sakai Y."/>
            <person name="Toyoda A."/>
            <person name="Minakuchi Y."/>
            <person name="Abe K."/>
            <person name="Yokota A."/>
            <person name="Yabe S."/>
        </authorList>
    </citation>
    <scope>NUCLEOTIDE SEQUENCE [LARGE SCALE GENOMIC DNA]</scope>
    <source>
        <strain evidence="5">Uno3</strain>
    </source>
</reference>
<gene>
    <name evidence="4" type="ORF">KTT_56620</name>
</gene>
<dbReference type="InterPro" id="IPR015943">
    <property type="entry name" value="WD40/YVTN_repeat-like_dom_sf"/>
</dbReference>
<dbReference type="PROSITE" id="PS50082">
    <property type="entry name" value="WD_REPEATS_2"/>
    <property type="match status" value="4"/>
</dbReference>
<evidence type="ECO:0000313" key="4">
    <source>
        <dbReference type="EMBL" id="GCE15803.1"/>
    </source>
</evidence>
<dbReference type="RefSeq" id="WP_126583216.1">
    <property type="nucleotide sequence ID" value="NZ_BIFR01000002.1"/>
</dbReference>